<feature type="region of interest" description="Disordered" evidence="1">
    <location>
        <begin position="75"/>
        <end position="94"/>
    </location>
</feature>
<feature type="compositionally biased region" description="Low complexity" evidence="1">
    <location>
        <begin position="588"/>
        <end position="597"/>
    </location>
</feature>
<feature type="compositionally biased region" description="Basic and acidic residues" evidence="1">
    <location>
        <begin position="330"/>
        <end position="341"/>
    </location>
</feature>
<dbReference type="OrthoDB" id="3832628at2759"/>
<organism evidence="3 4">
    <name type="scientific">Lachancea nothofagi CBS 11611</name>
    <dbReference type="NCBI Taxonomy" id="1266666"/>
    <lineage>
        <taxon>Eukaryota</taxon>
        <taxon>Fungi</taxon>
        <taxon>Dikarya</taxon>
        <taxon>Ascomycota</taxon>
        <taxon>Saccharomycotina</taxon>
        <taxon>Saccharomycetes</taxon>
        <taxon>Saccharomycetales</taxon>
        <taxon>Saccharomycetaceae</taxon>
        <taxon>Lachancea</taxon>
    </lineage>
</organism>
<dbReference type="Proteomes" id="UP000189911">
    <property type="component" value="Chromosome C"/>
</dbReference>
<dbReference type="GO" id="GO:0005829">
    <property type="term" value="C:cytosol"/>
    <property type="evidence" value="ECO:0007669"/>
    <property type="project" value="TreeGrafter"/>
</dbReference>
<evidence type="ECO:0000313" key="3">
    <source>
        <dbReference type="EMBL" id="SCU84743.1"/>
    </source>
</evidence>
<dbReference type="InterPro" id="IPR024391">
    <property type="entry name" value="LDB19_N"/>
</dbReference>
<evidence type="ECO:0000259" key="2">
    <source>
        <dbReference type="Pfam" id="PF13002"/>
    </source>
</evidence>
<feature type="domain" description="LDB19 N-terminal" evidence="2">
    <location>
        <begin position="136"/>
        <end position="327"/>
    </location>
</feature>
<sequence length="749" mass="82165">MVFPKKGHNNDKKVASNSSLASMNTDLANDGMVEMLIDVESPPCVLYGSVTESTGSLLSGLLKLRVRRPEDAISASEPLTPVSSHGRKKKTNTGFNSLSQTFSSLSLGNSSVGLAESPRPNKPPPFNVSKIIVKSVSLSLVQKIHYAKPYVAQVSAIQSCPDCYSKVTELARWDVVVKKTEIPIGDHVYPFSHLIPGSIPATVSLGSESKTEIKYELVAEASYKPMHKDETKGDPYSNVLLRLPVPVTRSILRGPDRNSLRIFPPTDLVATAVLPNIIYPKSTFPLELKLDGISSEGRRWRMRRLNWKIEEKGRVRLQACDVHKSKLKHFQKEVSEADARKKSSKSKPIKRSHDAAPQVTTSVCTLEEAFSIAQAPEDPNAAPAQPAEQDESNVSEENDLIHPSDYALRQERVAEQQRVRNEMLHQEMPQGTALFTEEVRTIAHGEIKSGWKSDFTGNGKVEVVTEINCMGLNSGVSNPINRASSTRPTFDSVKQPITVACDVEDPHLGIYVQHLLILEVIVAEEMLQYANGQPLHPEHNSSSNTITSSGIPDQRLAEVSPMLAARNSTPQNVAAEQQHSAEITPTLSQSSSKTSGSHRVVGVPTGAARVLRMQFRQNITERSGLGISWDDEVPPTYQDVRLLSPPSYAKATNKATTKFMQATLDGEDHMNETDIITPMIDTQMPLRPPQAHSHEGSGELLSPVQSPQLEHIISIQGSAALAHVLTPMNTQEVHLPSLSELMDTDRITQ</sequence>
<dbReference type="PANTHER" id="PTHR11188:SF76">
    <property type="entry name" value="PROTEIN LDB19"/>
    <property type="match status" value="1"/>
</dbReference>
<evidence type="ECO:0000256" key="1">
    <source>
        <dbReference type="SAM" id="MobiDB-lite"/>
    </source>
</evidence>
<feature type="region of interest" description="Disordered" evidence="1">
    <location>
        <begin position="567"/>
        <end position="600"/>
    </location>
</feature>
<evidence type="ECO:0000313" key="4">
    <source>
        <dbReference type="Proteomes" id="UP000189911"/>
    </source>
</evidence>
<dbReference type="EMBL" id="LT598446">
    <property type="protein sequence ID" value="SCU84743.1"/>
    <property type="molecule type" value="Genomic_DNA"/>
</dbReference>
<dbReference type="Pfam" id="PF13002">
    <property type="entry name" value="LDB19"/>
    <property type="match status" value="1"/>
</dbReference>
<dbReference type="GO" id="GO:0005886">
    <property type="term" value="C:plasma membrane"/>
    <property type="evidence" value="ECO:0007669"/>
    <property type="project" value="TreeGrafter"/>
</dbReference>
<dbReference type="AlphaFoldDB" id="A0A1G4J4N4"/>
<feature type="compositionally biased region" description="Acidic residues" evidence="1">
    <location>
        <begin position="388"/>
        <end position="397"/>
    </location>
</feature>
<dbReference type="GO" id="GO:0031625">
    <property type="term" value="F:ubiquitin protein ligase binding"/>
    <property type="evidence" value="ECO:0007669"/>
    <property type="project" value="TreeGrafter"/>
</dbReference>
<protein>
    <submittedName>
        <fullName evidence="3">LANO_0C02256g1_1</fullName>
    </submittedName>
</protein>
<keyword evidence="4" id="KW-1185">Reference proteome</keyword>
<feature type="region of interest" description="Disordered" evidence="1">
    <location>
        <begin position="328"/>
        <end position="360"/>
    </location>
</feature>
<name>A0A1G4J4N4_9SACH</name>
<proteinExistence type="predicted"/>
<dbReference type="GO" id="GO:0070086">
    <property type="term" value="P:ubiquitin-dependent endocytosis"/>
    <property type="evidence" value="ECO:0007669"/>
    <property type="project" value="TreeGrafter"/>
</dbReference>
<feature type="compositionally biased region" description="Polar residues" evidence="1">
    <location>
        <begin position="567"/>
        <end position="587"/>
    </location>
</feature>
<dbReference type="InterPro" id="IPR050357">
    <property type="entry name" value="Arrestin_domain-protein"/>
</dbReference>
<dbReference type="GO" id="GO:0030674">
    <property type="term" value="F:protein-macromolecule adaptor activity"/>
    <property type="evidence" value="ECO:0007669"/>
    <property type="project" value="TreeGrafter"/>
</dbReference>
<feature type="region of interest" description="Disordered" evidence="1">
    <location>
        <begin position="377"/>
        <end position="397"/>
    </location>
</feature>
<gene>
    <name evidence="3" type="ORF">LANO_0C02256G</name>
</gene>
<dbReference type="PANTHER" id="PTHR11188">
    <property type="entry name" value="ARRESTIN DOMAIN CONTAINING PROTEIN"/>
    <property type="match status" value="1"/>
</dbReference>
<reference evidence="4" key="1">
    <citation type="submission" date="2016-03" db="EMBL/GenBank/DDBJ databases">
        <authorList>
            <person name="Devillers Hugo."/>
        </authorList>
    </citation>
    <scope>NUCLEOTIDE SEQUENCE [LARGE SCALE GENOMIC DNA]</scope>
</reference>
<accession>A0A1G4J4N4</accession>